<dbReference type="EMBL" id="QUMX01000015">
    <property type="protein sequence ID" value="REG46427.1"/>
    <property type="molecule type" value="Genomic_DNA"/>
</dbReference>
<keyword evidence="7" id="KW-1185">Reference proteome</keyword>
<proteinExistence type="predicted"/>
<dbReference type="InterPro" id="IPR050315">
    <property type="entry name" value="FAD-oxidoreductase_2"/>
</dbReference>
<keyword evidence="2" id="KW-0285">Flavoprotein</keyword>
<protein>
    <submittedName>
        <fullName evidence="6">Fumarate reductase flavoprotein subunit</fullName>
    </submittedName>
</protein>
<gene>
    <name evidence="6" type="ORF">ATH84_101544</name>
</gene>
<comment type="caution">
    <text evidence="6">The sequence shown here is derived from an EMBL/GenBank/DDBJ whole genome shotgun (WGS) entry which is preliminary data.</text>
</comment>
<accession>A0AAQ0HJ69</accession>
<organism evidence="6 7">
    <name type="scientific">Paracoccus versutus</name>
    <name type="common">Thiobacillus versutus</name>
    <dbReference type="NCBI Taxonomy" id="34007"/>
    <lineage>
        <taxon>Bacteria</taxon>
        <taxon>Pseudomonadati</taxon>
        <taxon>Pseudomonadota</taxon>
        <taxon>Alphaproteobacteria</taxon>
        <taxon>Rhodobacterales</taxon>
        <taxon>Paracoccaceae</taxon>
        <taxon>Paracoccus</taxon>
    </lineage>
</organism>
<dbReference type="SUPFAM" id="SSF56425">
    <property type="entry name" value="Succinate dehydrogenase/fumarate reductase flavoprotein, catalytic domain"/>
    <property type="match status" value="1"/>
</dbReference>
<evidence type="ECO:0000313" key="7">
    <source>
        <dbReference type="Proteomes" id="UP000256794"/>
    </source>
</evidence>
<evidence type="ECO:0000256" key="4">
    <source>
        <dbReference type="ARBA" id="ARBA00023002"/>
    </source>
</evidence>
<dbReference type="PANTHER" id="PTHR43400">
    <property type="entry name" value="FUMARATE REDUCTASE"/>
    <property type="match status" value="1"/>
</dbReference>
<feature type="domain" description="FAD-dependent oxidoreductase 2 FAD-binding" evidence="5">
    <location>
        <begin position="6"/>
        <end position="444"/>
    </location>
</feature>
<dbReference type="InterPro" id="IPR027477">
    <property type="entry name" value="Succ_DH/fumarate_Rdtase_cat_sf"/>
</dbReference>
<keyword evidence="4" id="KW-0560">Oxidoreductase</keyword>
<sequence length="470" mass="48705">MEMNADVVVMGAGLAGLVAARRAAELGARVVLLEAGEGRYPANSRYTGGVFHVAFEDVTAGPAVLRDAISRAGGDCPDPGLADAYAANAGRAIAWLAVNGADFGQGGDFPWMSRMLVPFSLREPGFPNHWPDKGAERLLERLGRDFTEAGGAFLRGWRGRSLLTMDGRCSGLEAVRADGDMLRIVAKSVVIADGGFQGDSELVREHISPRPESLCRRGAGTGRGDGLKMAAAVGAKLVGLDRFYGHVQAAEAIRDDRLWPYPILDILGSSAIVVGPDGRRFTDEGKGGVPLANAIAALPDPLSSFVVFDRAIWEGPGRAFLLPPNPTFEERGVAILRADTLEQLADAAGLPAENLARTVADYNAAVATGSTAQLHPPRSSRTDTLSGAAWPIKGPEFMAIRLCAGITYTMGGIAIDPSARVVSCDGGVIPGLFAAGSATGGLDGGPDSVYLGGLARAATFGLLAGEAAAS</sequence>
<comment type="cofactor">
    <cofactor evidence="1">
        <name>FAD</name>
        <dbReference type="ChEBI" id="CHEBI:57692"/>
    </cofactor>
</comment>
<dbReference type="SUPFAM" id="SSF51905">
    <property type="entry name" value="FAD/NAD(P)-binding domain"/>
    <property type="match status" value="1"/>
</dbReference>
<evidence type="ECO:0000313" key="6">
    <source>
        <dbReference type="EMBL" id="REG46427.1"/>
    </source>
</evidence>
<dbReference type="InterPro" id="IPR003953">
    <property type="entry name" value="FAD-dep_OxRdtase_2_FAD-bd"/>
</dbReference>
<dbReference type="InterPro" id="IPR036188">
    <property type="entry name" value="FAD/NAD-bd_sf"/>
</dbReference>
<reference evidence="6 7" key="1">
    <citation type="submission" date="2018-08" db="EMBL/GenBank/DDBJ databases">
        <title>Genomic Encyclopedia of Archaeal and Bacterial Type Strains, Phase II (KMG-II): from individual species to whole genera.</title>
        <authorList>
            <person name="Goeker M."/>
        </authorList>
    </citation>
    <scope>NUCLEOTIDE SEQUENCE [LARGE SCALE GENOMIC DNA]</scope>
    <source>
        <strain evidence="6 7">DSM 582</strain>
    </source>
</reference>
<evidence type="ECO:0000256" key="3">
    <source>
        <dbReference type="ARBA" id="ARBA00022827"/>
    </source>
</evidence>
<keyword evidence="3" id="KW-0274">FAD</keyword>
<evidence type="ECO:0000256" key="1">
    <source>
        <dbReference type="ARBA" id="ARBA00001974"/>
    </source>
</evidence>
<dbReference type="GO" id="GO:0016491">
    <property type="term" value="F:oxidoreductase activity"/>
    <property type="evidence" value="ECO:0007669"/>
    <property type="project" value="UniProtKB-KW"/>
</dbReference>
<dbReference type="AlphaFoldDB" id="A0AAQ0HJ69"/>
<dbReference type="PANTHER" id="PTHR43400:SF7">
    <property type="entry name" value="FAD-DEPENDENT OXIDOREDUCTASE 2 FAD BINDING DOMAIN-CONTAINING PROTEIN"/>
    <property type="match status" value="1"/>
</dbReference>
<dbReference type="Pfam" id="PF00890">
    <property type="entry name" value="FAD_binding_2"/>
    <property type="match status" value="1"/>
</dbReference>
<evidence type="ECO:0000259" key="5">
    <source>
        <dbReference type="Pfam" id="PF00890"/>
    </source>
</evidence>
<name>A0AAQ0HJ69_PARVE</name>
<dbReference type="Proteomes" id="UP000256794">
    <property type="component" value="Unassembled WGS sequence"/>
</dbReference>
<dbReference type="Gene3D" id="3.50.50.60">
    <property type="entry name" value="FAD/NAD(P)-binding domain"/>
    <property type="match status" value="1"/>
</dbReference>
<evidence type="ECO:0000256" key="2">
    <source>
        <dbReference type="ARBA" id="ARBA00022630"/>
    </source>
</evidence>
<dbReference type="Gene3D" id="3.90.700.10">
    <property type="entry name" value="Succinate dehydrogenase/fumarate reductase flavoprotein, catalytic domain"/>
    <property type="match status" value="1"/>
</dbReference>